<organism evidence="1 2">
    <name type="scientific">Sagittula marina</name>
    <dbReference type="NCBI Taxonomy" id="943940"/>
    <lineage>
        <taxon>Bacteria</taxon>
        <taxon>Pseudomonadati</taxon>
        <taxon>Pseudomonadota</taxon>
        <taxon>Alphaproteobacteria</taxon>
        <taxon>Rhodobacterales</taxon>
        <taxon>Roseobacteraceae</taxon>
        <taxon>Sagittula</taxon>
    </lineage>
</organism>
<evidence type="ECO:0000313" key="2">
    <source>
        <dbReference type="Proteomes" id="UP000541426"/>
    </source>
</evidence>
<dbReference type="Proteomes" id="UP000541426">
    <property type="component" value="Unassembled WGS sequence"/>
</dbReference>
<name>A0A7W6DNA9_9RHOB</name>
<protein>
    <submittedName>
        <fullName evidence="1">Uncharacterized protein</fullName>
    </submittedName>
</protein>
<sequence>MMQGHPRNERPIQNCQLTILGTDTTTQFETRSA</sequence>
<reference evidence="1 2" key="1">
    <citation type="submission" date="2020-08" db="EMBL/GenBank/DDBJ databases">
        <title>Genomic Encyclopedia of Type Strains, Phase IV (KMG-IV): sequencing the most valuable type-strain genomes for metagenomic binning, comparative biology and taxonomic classification.</title>
        <authorList>
            <person name="Goeker M."/>
        </authorList>
    </citation>
    <scope>NUCLEOTIDE SEQUENCE [LARGE SCALE GENOMIC DNA]</scope>
    <source>
        <strain evidence="1 2">DSM 102235</strain>
    </source>
</reference>
<accession>A0A7W6DNA9</accession>
<dbReference type="EMBL" id="JACIEJ010000005">
    <property type="protein sequence ID" value="MBB3985897.1"/>
    <property type="molecule type" value="Genomic_DNA"/>
</dbReference>
<proteinExistence type="predicted"/>
<dbReference type="AlphaFoldDB" id="A0A7W6DNA9"/>
<gene>
    <name evidence="1" type="ORF">GGQ68_002235</name>
</gene>
<comment type="caution">
    <text evidence="1">The sequence shown here is derived from an EMBL/GenBank/DDBJ whole genome shotgun (WGS) entry which is preliminary data.</text>
</comment>
<evidence type="ECO:0000313" key="1">
    <source>
        <dbReference type="EMBL" id="MBB3985897.1"/>
    </source>
</evidence>
<keyword evidence="2" id="KW-1185">Reference proteome</keyword>